<name>A0A914P6B4_9BILA</name>
<proteinExistence type="predicted"/>
<dbReference type="InterPro" id="IPR004988">
    <property type="entry name" value="DUF273"/>
</dbReference>
<sequence length="200" mass="23981">MTGSFIIKNTKFAIKFIQDWMELEETFTREYGANDQAAIHQMFLNRYYPNHPRKEKCEKIWAKTVGIEEHSYYVGCARSIMDDRMEFDKIIIYPKGSHKAWVRDIWLTQSEWAPRDFMLHDLEEYKITNDPIQLNVSPYNYSNPFLSDAVFHSAFCTFPDGLNCWKYNSTFIKSDKIVDEKIKRKTKELRLRYLKYIDIL</sequence>
<organism evidence="1 2">
    <name type="scientific">Panagrolaimus davidi</name>
    <dbReference type="NCBI Taxonomy" id="227884"/>
    <lineage>
        <taxon>Eukaryota</taxon>
        <taxon>Metazoa</taxon>
        <taxon>Ecdysozoa</taxon>
        <taxon>Nematoda</taxon>
        <taxon>Chromadorea</taxon>
        <taxon>Rhabditida</taxon>
        <taxon>Tylenchina</taxon>
        <taxon>Panagrolaimomorpha</taxon>
        <taxon>Panagrolaimoidea</taxon>
        <taxon>Panagrolaimidae</taxon>
        <taxon>Panagrolaimus</taxon>
    </lineage>
</organism>
<dbReference type="WBParaSite" id="PDA_v2.g13472.t1">
    <property type="protein sequence ID" value="PDA_v2.g13472.t1"/>
    <property type="gene ID" value="PDA_v2.g13472"/>
</dbReference>
<reference evidence="2" key="1">
    <citation type="submission" date="2022-11" db="UniProtKB">
        <authorList>
            <consortium name="WormBaseParasite"/>
        </authorList>
    </citation>
    <scope>IDENTIFICATION</scope>
</reference>
<dbReference type="PANTHER" id="PTHR31562:SF4">
    <property type="entry name" value="DUF268 DOMAIN-CONTAINING PROTEIN-RELATED"/>
    <property type="match status" value="1"/>
</dbReference>
<accession>A0A914P6B4</accession>
<dbReference type="AlphaFoldDB" id="A0A914P6B4"/>
<dbReference type="Pfam" id="PF03314">
    <property type="entry name" value="DUF273"/>
    <property type="match status" value="1"/>
</dbReference>
<evidence type="ECO:0000313" key="2">
    <source>
        <dbReference type="WBParaSite" id="PDA_v2.g13472.t1"/>
    </source>
</evidence>
<evidence type="ECO:0000313" key="1">
    <source>
        <dbReference type="Proteomes" id="UP000887578"/>
    </source>
</evidence>
<protein>
    <submittedName>
        <fullName evidence="2">Uncharacterized protein</fullName>
    </submittedName>
</protein>
<dbReference type="PANTHER" id="PTHR31562">
    <property type="entry name" value="PROTEIN CBG18972"/>
    <property type="match status" value="1"/>
</dbReference>
<keyword evidence="1" id="KW-1185">Reference proteome</keyword>
<dbReference type="Proteomes" id="UP000887578">
    <property type="component" value="Unplaced"/>
</dbReference>